<feature type="region of interest" description="Disordered" evidence="1">
    <location>
        <begin position="430"/>
        <end position="476"/>
    </location>
</feature>
<dbReference type="AlphaFoldDB" id="A0AAI9V6D9"/>
<sequence length="877" mass="97037">MTGRRIIQSSVSSCLAHQKPSSIYLLRISRRCQTIRVRSSEILSSSVLGPEDSAFRYSYIVVMYPYLLSRPICRVGRSELGFLFLSQRADHRLYIRTARRIISRIDLCAVLMYRVCSHIPDACCQEEFPNEKIASICMVDAAGGYLGSRGGEQGSGQQGTHTLSSNDTTSIRGWQSFTFGGFSVRTVQSSSMVCNLSCGRCDMDTTKLALMIGLAGVDERPPEDELERFNRCIVTRKQPGGIQGRPRYGKLAEPREDDNAVSSSSTRYSMIYKNKGGIQPGIHPRTYGILMMKKRELGRGWVFFWGMAGGRLLLLADTLPVLRMFLGFGEGTSPSIVPVGHTYLTGHLLQLTVIERSMVSAQGMSLFWGKKPLNDTASNCQVGSKVTSEAPREGGGGGYFGSDTWREWANVLLRTQSTYQLETYSYRTRGLGRTHEERQPGRGPKELGGKKGGGGGHGSIGRIRRREIKPGQDSSKFMFPVDKEGATNARQAQISIEISVLCLHSLESPQALTIQSNPMRHDTTHVPGLLLKCVLSAHAHGKLAIERHGKKADRQTLLPWLSTAWRTVLKKRTGLFAVAFTSLKSLNVPSLFLRLFYTIEGRVSLEDWISTHITVKADDEINTVSQGEHGSALTMLCLFLSPVNLYFLSPSDTARRLTSCTVVEEVPYSKVAAIPGAPQVERKMKKGFAKGRREPCILFRTAFLRRTDVNGLLVRITSPFSPIPSRVVLFPSTHHRLLNRVPQVFLKGLVSAARPVYIERRVSEAGALPQNFLNCPWKSGRNMAVVVSSRGLFPSLSFFCAVLGLKFPSLSEFPTFCLPPLTSSLSIEPCPLVHLRHQSAAYLFFDGTADSDSTKIPSPRIKSGKSSDIYYLSPKVD</sequence>
<feature type="compositionally biased region" description="Gly residues" evidence="1">
    <location>
        <begin position="450"/>
        <end position="459"/>
    </location>
</feature>
<evidence type="ECO:0000313" key="3">
    <source>
        <dbReference type="Proteomes" id="UP001239213"/>
    </source>
</evidence>
<evidence type="ECO:0000256" key="1">
    <source>
        <dbReference type="SAM" id="MobiDB-lite"/>
    </source>
</evidence>
<name>A0AAI9V6D9_9PEZI</name>
<evidence type="ECO:0000313" key="2">
    <source>
        <dbReference type="EMBL" id="KAK1473036.1"/>
    </source>
</evidence>
<dbReference type="EMBL" id="MPDP01000179">
    <property type="protein sequence ID" value="KAK1473036.1"/>
    <property type="molecule type" value="Genomic_DNA"/>
</dbReference>
<protein>
    <submittedName>
        <fullName evidence="2">Uncharacterized protein</fullName>
    </submittedName>
</protein>
<keyword evidence="3" id="KW-1185">Reference proteome</keyword>
<feature type="region of interest" description="Disordered" evidence="1">
    <location>
        <begin position="243"/>
        <end position="263"/>
    </location>
</feature>
<accession>A0AAI9V6D9</accession>
<proteinExistence type="predicted"/>
<feature type="compositionally biased region" description="Basic and acidic residues" evidence="1">
    <location>
        <begin position="433"/>
        <end position="449"/>
    </location>
</feature>
<reference evidence="2" key="1">
    <citation type="submission" date="2016-11" db="EMBL/GenBank/DDBJ databases">
        <title>The genome sequence of Colletotrichum cuscutae.</title>
        <authorList>
            <person name="Baroncelli R."/>
        </authorList>
    </citation>
    <scope>NUCLEOTIDE SEQUENCE</scope>
    <source>
        <strain evidence="2">IMI 304802</strain>
    </source>
</reference>
<organism evidence="2 3">
    <name type="scientific">Colletotrichum cuscutae</name>
    <dbReference type="NCBI Taxonomy" id="1209917"/>
    <lineage>
        <taxon>Eukaryota</taxon>
        <taxon>Fungi</taxon>
        <taxon>Dikarya</taxon>
        <taxon>Ascomycota</taxon>
        <taxon>Pezizomycotina</taxon>
        <taxon>Sordariomycetes</taxon>
        <taxon>Hypocreomycetidae</taxon>
        <taxon>Glomerellales</taxon>
        <taxon>Glomerellaceae</taxon>
        <taxon>Colletotrichum</taxon>
        <taxon>Colletotrichum acutatum species complex</taxon>
    </lineage>
</organism>
<dbReference type="Proteomes" id="UP001239213">
    <property type="component" value="Unassembled WGS sequence"/>
</dbReference>
<comment type="caution">
    <text evidence="2">The sequence shown here is derived from an EMBL/GenBank/DDBJ whole genome shotgun (WGS) entry which is preliminary data.</text>
</comment>
<gene>
    <name evidence="2" type="ORF">CCUS01_05643</name>
</gene>